<evidence type="ECO:0000256" key="1">
    <source>
        <dbReference type="SAM" id="MobiDB-lite"/>
    </source>
</evidence>
<protein>
    <recommendedName>
        <fullName evidence="5">SAF domain-containing protein</fullName>
    </recommendedName>
</protein>
<feature type="region of interest" description="Disordered" evidence="1">
    <location>
        <begin position="1"/>
        <end position="31"/>
    </location>
</feature>
<proteinExistence type="predicted"/>
<organism evidence="3 4">
    <name type="scientific">Nesterenkonia flava</name>
    <dbReference type="NCBI Taxonomy" id="469799"/>
    <lineage>
        <taxon>Bacteria</taxon>
        <taxon>Bacillati</taxon>
        <taxon>Actinomycetota</taxon>
        <taxon>Actinomycetes</taxon>
        <taxon>Micrococcales</taxon>
        <taxon>Micrococcaceae</taxon>
        <taxon>Nesterenkonia</taxon>
    </lineage>
</organism>
<dbReference type="Proteomes" id="UP001260872">
    <property type="component" value="Unassembled WGS sequence"/>
</dbReference>
<evidence type="ECO:0008006" key="5">
    <source>
        <dbReference type="Google" id="ProtNLM"/>
    </source>
</evidence>
<evidence type="ECO:0000313" key="4">
    <source>
        <dbReference type="Proteomes" id="UP001260872"/>
    </source>
</evidence>
<keyword evidence="4" id="KW-1185">Reference proteome</keyword>
<keyword evidence="2" id="KW-0812">Transmembrane</keyword>
<keyword evidence="2" id="KW-0472">Membrane</keyword>
<sequence length="250" mass="26166">MSTRTSMRRNGSPAERNSAGGPAESEADQTAVRLRRPSWRDPRLLLGLLITAVSVAGVVALVSAQDRTIPVYAADRALSVGDPLTDQDLRVVHIRYQDGASHYLSAEEGLPEDVEVVTFIGEGELLPRRAVASADASGRQAVTVQVDHPLAGAVKPGRLVDVWATSAAVLDEESPEVRRAAERAEVIDIREDTSAFGAAHAVTVEMLVEPAEIPDLLATMGSGAALSVLPAGAELPSSEPTQDAAPSAAP</sequence>
<keyword evidence="2" id="KW-1133">Transmembrane helix</keyword>
<name>A0ABU1FQW8_9MICC</name>
<reference evidence="4" key="1">
    <citation type="submission" date="2023-07" db="EMBL/GenBank/DDBJ databases">
        <title>Description of three actinobacteria isolated from air of manufacturing shop in a pharmaceutical factory.</title>
        <authorList>
            <person name="Zhang D.-F."/>
        </authorList>
    </citation>
    <scope>NUCLEOTIDE SEQUENCE [LARGE SCALE GENOMIC DNA]</scope>
    <source>
        <strain evidence="4">CCTCC AB 207010</strain>
    </source>
</reference>
<feature type="transmembrane region" description="Helical" evidence="2">
    <location>
        <begin position="44"/>
        <end position="64"/>
    </location>
</feature>
<comment type="caution">
    <text evidence="3">The sequence shown here is derived from an EMBL/GenBank/DDBJ whole genome shotgun (WGS) entry which is preliminary data.</text>
</comment>
<dbReference type="RefSeq" id="WP_310536427.1">
    <property type="nucleotide sequence ID" value="NZ_BAAAOC010000024.1"/>
</dbReference>
<evidence type="ECO:0000256" key="2">
    <source>
        <dbReference type="SAM" id="Phobius"/>
    </source>
</evidence>
<evidence type="ECO:0000313" key="3">
    <source>
        <dbReference type="EMBL" id="MDR5711039.1"/>
    </source>
</evidence>
<accession>A0ABU1FQW8</accession>
<gene>
    <name evidence="3" type="ORF">RH857_02640</name>
</gene>
<dbReference type="EMBL" id="JAVKGT010000005">
    <property type="protein sequence ID" value="MDR5711039.1"/>
    <property type="molecule type" value="Genomic_DNA"/>
</dbReference>